<proteinExistence type="predicted"/>
<reference evidence="2" key="1">
    <citation type="journal article" date="2011" name="Genome Biol.">
        <title>The draft genome of the carcinogenic human liver fluke Clonorchis sinensis.</title>
        <authorList>
            <person name="Wang X."/>
            <person name="Chen W."/>
            <person name="Huang Y."/>
            <person name="Sun J."/>
            <person name="Men J."/>
            <person name="Liu H."/>
            <person name="Luo F."/>
            <person name="Guo L."/>
            <person name="Lv X."/>
            <person name="Deng C."/>
            <person name="Zhou C."/>
            <person name="Fan Y."/>
            <person name="Li X."/>
            <person name="Huang L."/>
            <person name="Hu Y."/>
            <person name="Liang C."/>
            <person name="Hu X."/>
            <person name="Xu J."/>
            <person name="Yu X."/>
        </authorList>
    </citation>
    <scope>NUCLEOTIDE SEQUENCE [LARGE SCALE GENOMIC DNA]</scope>
    <source>
        <strain evidence="2">Henan</strain>
    </source>
</reference>
<dbReference type="AlphaFoldDB" id="G7YFS7"/>
<reference key="2">
    <citation type="submission" date="2011-10" db="EMBL/GenBank/DDBJ databases">
        <title>The genome and transcriptome sequence of Clonorchis sinensis provide insights into the carcinogenic liver fluke.</title>
        <authorList>
            <person name="Wang X."/>
            <person name="Huang Y."/>
            <person name="Chen W."/>
            <person name="Liu H."/>
            <person name="Guo L."/>
            <person name="Chen Y."/>
            <person name="Luo F."/>
            <person name="Zhou W."/>
            <person name="Sun J."/>
            <person name="Mao Q."/>
            <person name="Liang P."/>
            <person name="Zhou C."/>
            <person name="Tian Y."/>
            <person name="Men J."/>
            <person name="Lv X."/>
            <person name="Huang L."/>
            <person name="Zhou J."/>
            <person name="Hu Y."/>
            <person name="Li R."/>
            <person name="Zhang F."/>
            <person name="Lei H."/>
            <person name="Li X."/>
            <person name="Hu X."/>
            <person name="Liang C."/>
            <person name="Xu J."/>
            <person name="Wu Z."/>
            <person name="Yu X."/>
        </authorList>
    </citation>
    <scope>NUCLEOTIDE SEQUENCE</scope>
    <source>
        <strain>Henan</strain>
    </source>
</reference>
<gene>
    <name evidence="2" type="ORF">CLF_106823</name>
</gene>
<protein>
    <submittedName>
        <fullName evidence="2">Uncharacterized protein</fullName>
    </submittedName>
</protein>
<evidence type="ECO:0000313" key="2">
    <source>
        <dbReference type="EMBL" id="GAA51810.1"/>
    </source>
</evidence>
<organism evidence="2 3">
    <name type="scientific">Clonorchis sinensis</name>
    <name type="common">Chinese liver fluke</name>
    <dbReference type="NCBI Taxonomy" id="79923"/>
    <lineage>
        <taxon>Eukaryota</taxon>
        <taxon>Metazoa</taxon>
        <taxon>Spiralia</taxon>
        <taxon>Lophotrochozoa</taxon>
        <taxon>Platyhelminthes</taxon>
        <taxon>Trematoda</taxon>
        <taxon>Digenea</taxon>
        <taxon>Opisthorchiida</taxon>
        <taxon>Opisthorchiata</taxon>
        <taxon>Opisthorchiidae</taxon>
        <taxon>Clonorchis</taxon>
    </lineage>
</organism>
<accession>G7YFS7</accession>
<keyword evidence="3" id="KW-1185">Reference proteome</keyword>
<sequence length="213" mass="24754">IVYTLHTQVWDYPSTLMATGTSRNVRWVTVVGANVTSIITLHSAQVVWMRLPKNHMANHRSTKSGVFSYGELVSAIRPSRKPCKDQSDTTESTDSQYTTDVVPRGMHFEWTRKFTSKLPKRALKRKIRASLFEKHRFIPSTMWKKVPAGVSHGITVALRLDHYVKCRKTTQRGEHNSFSPNKRVREYECVRVPECVRMRKYNGLKLLYWRDTV</sequence>
<feature type="region of interest" description="Disordered" evidence="1">
    <location>
        <begin position="78"/>
        <end position="97"/>
    </location>
</feature>
<name>G7YFS7_CLOSI</name>
<dbReference type="EMBL" id="DF143202">
    <property type="protein sequence ID" value="GAA51810.1"/>
    <property type="molecule type" value="Genomic_DNA"/>
</dbReference>
<feature type="non-terminal residue" evidence="2">
    <location>
        <position position="1"/>
    </location>
</feature>
<evidence type="ECO:0000313" key="3">
    <source>
        <dbReference type="Proteomes" id="UP000008909"/>
    </source>
</evidence>
<dbReference type="Proteomes" id="UP000008909">
    <property type="component" value="Unassembled WGS sequence"/>
</dbReference>
<evidence type="ECO:0000256" key="1">
    <source>
        <dbReference type="SAM" id="MobiDB-lite"/>
    </source>
</evidence>